<organism evidence="1">
    <name type="scientific">Candidatus Kentrum sp. LFY</name>
    <dbReference type="NCBI Taxonomy" id="2126342"/>
    <lineage>
        <taxon>Bacteria</taxon>
        <taxon>Pseudomonadati</taxon>
        <taxon>Pseudomonadota</taxon>
        <taxon>Gammaproteobacteria</taxon>
        <taxon>Candidatus Kentrum</taxon>
    </lineage>
</organism>
<protein>
    <recommendedName>
        <fullName evidence="2">DUF1640 domain-containing protein</fullName>
    </recommendedName>
</protein>
<sequence length="77" mass="8787">MNIVAFDTLEFSRTLQGVGFDKMQAEGVLTAFEDAFEEVEFPSIKDIARLDSKIDGLTIRIDSLETRMEVGFKQLRR</sequence>
<accession>A0A450V2Q6</accession>
<reference evidence="1" key="1">
    <citation type="submission" date="2019-02" db="EMBL/GenBank/DDBJ databases">
        <authorList>
            <person name="Gruber-Vodicka R. H."/>
            <person name="Seah K. B. B."/>
        </authorList>
    </citation>
    <scope>NUCLEOTIDE SEQUENCE</scope>
    <source>
        <strain evidence="1">BECK_M6</strain>
    </source>
</reference>
<name>A0A450V2Q6_9GAMM</name>
<dbReference type="AlphaFoldDB" id="A0A450V2Q6"/>
<dbReference type="EMBL" id="CAADFH010000093">
    <property type="protein sequence ID" value="VFJ99063.1"/>
    <property type="molecule type" value="Genomic_DNA"/>
</dbReference>
<gene>
    <name evidence="1" type="ORF">BECKLFY1418A_GA0070994_10934</name>
</gene>
<evidence type="ECO:0000313" key="1">
    <source>
        <dbReference type="EMBL" id="VFJ99063.1"/>
    </source>
</evidence>
<evidence type="ECO:0008006" key="2">
    <source>
        <dbReference type="Google" id="ProtNLM"/>
    </source>
</evidence>
<proteinExistence type="predicted"/>